<dbReference type="Pfam" id="PF00213">
    <property type="entry name" value="OSCP"/>
    <property type="match status" value="1"/>
</dbReference>
<dbReference type="EMBL" id="JANPWE010000003">
    <property type="protein sequence ID" value="MCR6545426.1"/>
    <property type="molecule type" value="Genomic_DNA"/>
</dbReference>
<evidence type="ECO:0000313" key="9">
    <source>
        <dbReference type="Proteomes" id="UP001524944"/>
    </source>
</evidence>
<evidence type="ECO:0000256" key="4">
    <source>
        <dbReference type="ARBA" id="ARBA00023065"/>
    </source>
</evidence>
<dbReference type="Proteomes" id="UP001524944">
    <property type="component" value="Unassembled WGS sequence"/>
</dbReference>
<keyword evidence="7" id="KW-1003">Cell membrane</keyword>
<protein>
    <recommendedName>
        <fullName evidence="7">ATP synthase subunit delta</fullName>
    </recommendedName>
    <alternativeName>
        <fullName evidence="7">ATP synthase F(1) sector subunit delta</fullName>
    </alternativeName>
    <alternativeName>
        <fullName evidence="7">F-type ATPase subunit delta</fullName>
        <shortName evidence="7">F-ATPase subunit delta</shortName>
    </alternativeName>
</protein>
<evidence type="ECO:0000313" key="8">
    <source>
        <dbReference type="EMBL" id="MCR6545426.1"/>
    </source>
</evidence>
<evidence type="ECO:0000256" key="3">
    <source>
        <dbReference type="ARBA" id="ARBA00022781"/>
    </source>
</evidence>
<dbReference type="InterPro" id="IPR000711">
    <property type="entry name" value="ATPase_OSCP/dsu"/>
</dbReference>
<dbReference type="NCBIfam" id="NF004402">
    <property type="entry name" value="PRK05758.2-2"/>
    <property type="match status" value="1"/>
</dbReference>
<gene>
    <name evidence="7" type="primary">atpH</name>
    <name evidence="8" type="ORF">NVS47_07835</name>
</gene>
<sequence>MINKTIARRYAQAIFAIAQEKNLTEEYARDLKKVIQLIEGNEDLKILFYGRFVPSEAKKEAVSKIIADELDPMVANFIYLLLDKSRENYLTGIAEVFNELVAEKNRIMPAQVRTAIPLTKNQVQSLEKKLSQITGRNIQAEIQVEPSLIGGMSVRIGDTVYDGSIFKQLSLLKEHLQQNSVGKIGVRQ</sequence>
<dbReference type="HAMAP" id="MF_01416">
    <property type="entry name" value="ATP_synth_delta_bact"/>
    <property type="match status" value="1"/>
</dbReference>
<reference evidence="8 9" key="1">
    <citation type="submission" date="2022-08" db="EMBL/GenBank/DDBJ databases">
        <title>Proteogenomics of the novel Dehalobacterium formicoaceticum strain EZ94 highlights a key role of methyltransferases during anaerobic dichloromethane degradation.</title>
        <authorList>
            <person name="Wasmund K."/>
        </authorList>
    </citation>
    <scope>NUCLEOTIDE SEQUENCE [LARGE SCALE GENOMIC DNA]</scope>
    <source>
        <strain evidence="8 9">EZ94</strain>
    </source>
</reference>
<organism evidence="8 9">
    <name type="scientific">Dehalobacterium formicoaceticum</name>
    <dbReference type="NCBI Taxonomy" id="51515"/>
    <lineage>
        <taxon>Bacteria</taxon>
        <taxon>Bacillati</taxon>
        <taxon>Bacillota</taxon>
        <taxon>Clostridia</taxon>
        <taxon>Eubacteriales</taxon>
        <taxon>Peptococcaceae</taxon>
        <taxon>Dehalobacterium</taxon>
    </lineage>
</organism>
<comment type="caution">
    <text evidence="8">The sequence shown here is derived from an EMBL/GenBank/DDBJ whole genome shotgun (WGS) entry which is preliminary data.</text>
</comment>
<dbReference type="NCBIfam" id="TIGR01145">
    <property type="entry name" value="ATP_synt_delta"/>
    <property type="match status" value="1"/>
</dbReference>
<comment type="function">
    <text evidence="7">F(1)F(0) ATP synthase produces ATP from ADP in the presence of a proton or sodium gradient. F-type ATPases consist of two structural domains, F(1) containing the extramembraneous catalytic core and F(0) containing the membrane proton channel, linked together by a central stalk and a peripheral stalk. During catalysis, ATP synthesis in the catalytic domain of F(1) is coupled via a rotary mechanism of the central stalk subunits to proton translocation.</text>
</comment>
<dbReference type="InterPro" id="IPR026015">
    <property type="entry name" value="ATP_synth_OSCP/delta_N_sf"/>
</dbReference>
<dbReference type="SUPFAM" id="SSF47928">
    <property type="entry name" value="N-terminal domain of the delta subunit of the F1F0-ATP synthase"/>
    <property type="match status" value="1"/>
</dbReference>
<evidence type="ECO:0000256" key="7">
    <source>
        <dbReference type="HAMAP-Rule" id="MF_01416"/>
    </source>
</evidence>
<evidence type="ECO:0000256" key="1">
    <source>
        <dbReference type="ARBA" id="ARBA00004370"/>
    </source>
</evidence>
<evidence type="ECO:0000256" key="5">
    <source>
        <dbReference type="ARBA" id="ARBA00023136"/>
    </source>
</evidence>
<evidence type="ECO:0000256" key="6">
    <source>
        <dbReference type="ARBA" id="ARBA00023310"/>
    </source>
</evidence>
<dbReference type="PRINTS" id="PR00125">
    <property type="entry name" value="ATPASEDELTA"/>
</dbReference>
<keyword evidence="3 7" id="KW-0375">Hydrogen ion transport</keyword>
<keyword evidence="9" id="KW-1185">Reference proteome</keyword>
<name>A0ABT1Y6W1_9FIRM</name>
<comment type="subcellular location">
    <subcellularLocation>
        <location evidence="7">Cell membrane</location>
        <topology evidence="7">Peripheral membrane protein</topology>
    </subcellularLocation>
    <subcellularLocation>
        <location evidence="1">Membrane</location>
    </subcellularLocation>
</comment>
<comment type="function">
    <text evidence="7">This protein is part of the stalk that links CF(0) to CF(1). It either transmits conformational changes from CF(0) to CF(1) or is implicated in proton conduction.</text>
</comment>
<keyword evidence="4 7" id="KW-0406">Ion transport</keyword>
<keyword evidence="6 7" id="KW-0066">ATP synthesis</keyword>
<accession>A0ABT1Y6W1</accession>
<proteinExistence type="inferred from homology"/>
<keyword evidence="5 7" id="KW-0472">Membrane</keyword>
<evidence type="ECO:0000256" key="2">
    <source>
        <dbReference type="ARBA" id="ARBA00022448"/>
    </source>
</evidence>
<comment type="similarity">
    <text evidence="7">Belongs to the ATPase delta chain family.</text>
</comment>
<keyword evidence="2 7" id="KW-0813">Transport</keyword>
<keyword evidence="7" id="KW-0139">CF(1)</keyword>
<dbReference type="NCBIfam" id="NF004403">
    <property type="entry name" value="PRK05758.2-4"/>
    <property type="match status" value="1"/>
</dbReference>
<dbReference type="Gene3D" id="1.10.520.20">
    <property type="entry name" value="N-terminal domain of the delta subunit of the F1F0-ATP synthase"/>
    <property type="match status" value="1"/>
</dbReference>
<dbReference type="RefSeq" id="WP_089609295.1">
    <property type="nucleotide sequence ID" value="NZ_CP022121.1"/>
</dbReference>
<dbReference type="PANTHER" id="PTHR11910">
    <property type="entry name" value="ATP SYNTHASE DELTA CHAIN"/>
    <property type="match status" value="1"/>
</dbReference>